<dbReference type="Gene3D" id="1.10.510.10">
    <property type="entry name" value="Transferase(Phosphotransferase) domain 1"/>
    <property type="match status" value="1"/>
</dbReference>
<dbReference type="OrthoDB" id="544400at2759"/>
<name>A0A7J6V554_THATH</name>
<keyword evidence="10" id="KW-1185">Reference proteome</keyword>
<dbReference type="AlphaFoldDB" id="A0A7J6V554"/>
<dbReference type="PANTHER" id="PTHR47974">
    <property type="entry name" value="OS07G0415500 PROTEIN"/>
    <property type="match status" value="1"/>
</dbReference>
<evidence type="ECO:0000256" key="7">
    <source>
        <dbReference type="SAM" id="Coils"/>
    </source>
</evidence>
<dbReference type="InterPro" id="IPR017441">
    <property type="entry name" value="Protein_kinase_ATP_BS"/>
</dbReference>
<dbReference type="GO" id="GO:0004672">
    <property type="term" value="F:protein kinase activity"/>
    <property type="evidence" value="ECO:0007669"/>
    <property type="project" value="InterPro"/>
</dbReference>
<keyword evidence="6" id="KW-0067">ATP-binding</keyword>
<dbReference type="PROSITE" id="PS00107">
    <property type="entry name" value="PROTEIN_KINASE_ATP"/>
    <property type="match status" value="1"/>
</dbReference>
<evidence type="ECO:0000256" key="1">
    <source>
        <dbReference type="ARBA" id="ARBA00004167"/>
    </source>
</evidence>
<comment type="caution">
    <text evidence="9">The sequence shown here is derived from an EMBL/GenBank/DDBJ whole genome shotgun (WGS) entry which is preliminary data.</text>
</comment>
<feature type="coiled-coil region" evidence="7">
    <location>
        <begin position="36"/>
        <end position="63"/>
    </location>
</feature>
<evidence type="ECO:0000256" key="4">
    <source>
        <dbReference type="ARBA" id="ARBA00022989"/>
    </source>
</evidence>
<keyword evidence="7" id="KW-0175">Coiled coil</keyword>
<dbReference type="SUPFAM" id="SSF56112">
    <property type="entry name" value="Protein kinase-like (PK-like)"/>
    <property type="match status" value="1"/>
</dbReference>
<dbReference type="EMBL" id="JABWDY010039003">
    <property type="protein sequence ID" value="KAF5179285.1"/>
    <property type="molecule type" value="Genomic_DNA"/>
</dbReference>
<dbReference type="InterPro" id="IPR001245">
    <property type="entry name" value="Ser-Thr/Tyr_kinase_cat_dom"/>
</dbReference>
<dbReference type="Proteomes" id="UP000554482">
    <property type="component" value="Unassembled WGS sequence"/>
</dbReference>
<dbReference type="GO" id="GO:0016020">
    <property type="term" value="C:membrane"/>
    <property type="evidence" value="ECO:0007669"/>
    <property type="project" value="UniProtKB-SubCell"/>
</dbReference>
<keyword evidence="3" id="KW-0732">Signal</keyword>
<evidence type="ECO:0000313" key="10">
    <source>
        <dbReference type="Proteomes" id="UP000554482"/>
    </source>
</evidence>
<comment type="subcellular location">
    <subcellularLocation>
        <location evidence="1">Membrane</location>
        <topology evidence="1">Single-pass membrane protein</topology>
    </subcellularLocation>
</comment>
<dbReference type="PROSITE" id="PS50011">
    <property type="entry name" value="PROTEIN_KINASE_DOM"/>
    <property type="match status" value="1"/>
</dbReference>
<accession>A0A7J6V554</accession>
<keyword evidence="6" id="KW-0547">Nucleotide-binding</keyword>
<reference evidence="9 10" key="1">
    <citation type="submission" date="2020-06" db="EMBL/GenBank/DDBJ databases">
        <title>Transcriptomic and genomic resources for Thalictrum thalictroides and T. hernandezii: Facilitating candidate gene discovery in an emerging model plant lineage.</title>
        <authorList>
            <person name="Arias T."/>
            <person name="Riano-Pachon D.M."/>
            <person name="Di Stilio V.S."/>
        </authorList>
    </citation>
    <scope>NUCLEOTIDE SEQUENCE [LARGE SCALE GENOMIC DNA]</scope>
    <source>
        <strain evidence="10">cv. WT478/WT964</strain>
        <tissue evidence="9">Leaves</tissue>
    </source>
</reference>
<feature type="domain" description="Protein kinase" evidence="8">
    <location>
        <begin position="120"/>
        <end position="251"/>
    </location>
</feature>
<evidence type="ECO:0000256" key="5">
    <source>
        <dbReference type="ARBA" id="ARBA00023136"/>
    </source>
</evidence>
<keyword evidence="2" id="KW-0812">Transmembrane</keyword>
<keyword evidence="5" id="KW-0472">Membrane</keyword>
<sequence length="251" mass="28753">MSSKSDLDDYYNEICKEMITLKALRDEVTTTGEPRLAGWSQIVKQKEDEIDEMEKELKQKSMGPITKKKLEARLVRCLKAVKILITSKDDISEAMGAFIKEVATGKPRQYPWAQIKKFTSDPKQEIGRGVFGVVYKGTLDGVQVAIKVLNNNQLMDNMEKEFKAEVNAMSKTYHRNLAELYGFCFDPKMKALVYEYMENGSLDQILYKNPSNVPWEKLYQIAIGTAKGLSYLHESCKKRIVHRDIKAVRSH</sequence>
<proteinExistence type="predicted"/>
<evidence type="ECO:0000256" key="6">
    <source>
        <dbReference type="PROSITE-ProRule" id="PRU10141"/>
    </source>
</evidence>
<gene>
    <name evidence="9" type="ORF">FRX31_031128</name>
</gene>
<dbReference type="InterPro" id="IPR011009">
    <property type="entry name" value="Kinase-like_dom_sf"/>
</dbReference>
<evidence type="ECO:0000313" key="9">
    <source>
        <dbReference type="EMBL" id="KAF5179285.1"/>
    </source>
</evidence>
<dbReference type="InterPro" id="IPR000719">
    <property type="entry name" value="Prot_kinase_dom"/>
</dbReference>
<protein>
    <submittedName>
        <fullName evidence="9">Suppressor of npr1-1</fullName>
    </submittedName>
</protein>
<evidence type="ECO:0000256" key="2">
    <source>
        <dbReference type="ARBA" id="ARBA00022692"/>
    </source>
</evidence>
<evidence type="ECO:0000259" key="8">
    <source>
        <dbReference type="PROSITE" id="PS50011"/>
    </source>
</evidence>
<organism evidence="9 10">
    <name type="scientific">Thalictrum thalictroides</name>
    <name type="common">Rue-anemone</name>
    <name type="synonym">Anemone thalictroides</name>
    <dbReference type="NCBI Taxonomy" id="46969"/>
    <lineage>
        <taxon>Eukaryota</taxon>
        <taxon>Viridiplantae</taxon>
        <taxon>Streptophyta</taxon>
        <taxon>Embryophyta</taxon>
        <taxon>Tracheophyta</taxon>
        <taxon>Spermatophyta</taxon>
        <taxon>Magnoliopsida</taxon>
        <taxon>Ranunculales</taxon>
        <taxon>Ranunculaceae</taxon>
        <taxon>Thalictroideae</taxon>
        <taxon>Thalictrum</taxon>
    </lineage>
</organism>
<dbReference type="PANTHER" id="PTHR47974:SF9">
    <property type="entry name" value="RECEPTOR-LIKE SERINE_THREONINE-PROTEIN KINASE"/>
    <property type="match status" value="1"/>
</dbReference>
<evidence type="ECO:0000256" key="3">
    <source>
        <dbReference type="ARBA" id="ARBA00022729"/>
    </source>
</evidence>
<dbReference type="Gene3D" id="3.30.200.20">
    <property type="entry name" value="Phosphorylase Kinase, domain 1"/>
    <property type="match status" value="1"/>
</dbReference>
<feature type="binding site" evidence="6">
    <location>
        <position position="147"/>
    </location>
    <ligand>
        <name>ATP</name>
        <dbReference type="ChEBI" id="CHEBI:30616"/>
    </ligand>
</feature>
<dbReference type="GO" id="GO:0005524">
    <property type="term" value="F:ATP binding"/>
    <property type="evidence" value="ECO:0007669"/>
    <property type="project" value="UniProtKB-UniRule"/>
</dbReference>
<dbReference type="Pfam" id="PF07714">
    <property type="entry name" value="PK_Tyr_Ser-Thr"/>
    <property type="match status" value="1"/>
</dbReference>
<keyword evidence="4" id="KW-1133">Transmembrane helix</keyword>